<dbReference type="EMBL" id="ABCS01000101">
    <property type="protein sequence ID" value="EDM75164.1"/>
    <property type="molecule type" value="Genomic_DNA"/>
</dbReference>
<dbReference type="AlphaFoldDB" id="A6GG36"/>
<reference evidence="3 4" key="1">
    <citation type="submission" date="2007-06" db="EMBL/GenBank/DDBJ databases">
        <authorList>
            <person name="Shimkets L."/>
            <person name="Ferriera S."/>
            <person name="Johnson J."/>
            <person name="Kravitz S."/>
            <person name="Beeson K."/>
            <person name="Sutton G."/>
            <person name="Rogers Y.-H."/>
            <person name="Friedman R."/>
            <person name="Frazier M."/>
            <person name="Venter J.C."/>
        </authorList>
    </citation>
    <scope>NUCLEOTIDE SEQUENCE [LARGE SCALE GENOMIC DNA]</scope>
    <source>
        <strain evidence="3 4">SIR-1</strain>
    </source>
</reference>
<proteinExistence type="predicted"/>
<evidence type="ECO:0000313" key="4">
    <source>
        <dbReference type="Proteomes" id="UP000005801"/>
    </source>
</evidence>
<organism evidence="3 4">
    <name type="scientific">Plesiocystis pacifica SIR-1</name>
    <dbReference type="NCBI Taxonomy" id="391625"/>
    <lineage>
        <taxon>Bacteria</taxon>
        <taxon>Pseudomonadati</taxon>
        <taxon>Myxococcota</taxon>
        <taxon>Polyangia</taxon>
        <taxon>Nannocystales</taxon>
        <taxon>Nannocystaceae</taxon>
        <taxon>Plesiocystis</taxon>
    </lineage>
</organism>
<accession>A6GG36</accession>
<evidence type="ECO:0000256" key="2">
    <source>
        <dbReference type="SAM" id="MobiDB-lite"/>
    </source>
</evidence>
<sequence length="377" mass="40507">MGLGLAGCLSQTHWASEQSLVGASEAPATTRSELERRRSEGLAATSPDSEALGDYLVYLWQFDWEHRAYLDRVDAGESPKLPESLSGYDRATYTREALDAWASVRPASLPSSGDRLTLARMDFRATLLERGCLDSKPAFGPLLVLRAELLEPPSVVLELAMLATECAEAPEDVLEDACVTAAGLIQGMPEPEYDDLDGDMWPDPSLRVRFAESCGPQMAEEDKAIVASFWSGAEPWFAEHHPEEHRAWREEQARLAELARQREEARRQAQAEADAAAAAAAAAAPSSSGGSASAGSSRVTVNLYNNCPNTVKLFFGDNPGFSSGTSTSLSSNTSTNYYMDAGDLMWITEGGKGVSSYSASSNVSLQITSSCTGFAPR</sequence>
<evidence type="ECO:0000313" key="3">
    <source>
        <dbReference type="EMBL" id="EDM75164.1"/>
    </source>
</evidence>
<evidence type="ECO:0000256" key="1">
    <source>
        <dbReference type="SAM" id="Coils"/>
    </source>
</evidence>
<feature type="region of interest" description="Disordered" evidence="2">
    <location>
        <begin position="19"/>
        <end position="46"/>
    </location>
</feature>
<dbReference type="Proteomes" id="UP000005801">
    <property type="component" value="Unassembled WGS sequence"/>
</dbReference>
<feature type="coiled-coil region" evidence="1">
    <location>
        <begin position="248"/>
        <end position="275"/>
    </location>
</feature>
<protein>
    <submittedName>
        <fullName evidence="3">Uncharacterized protein</fullName>
    </submittedName>
</protein>
<keyword evidence="1" id="KW-0175">Coiled coil</keyword>
<gene>
    <name evidence="3" type="ORF">PPSIR1_08032</name>
</gene>
<comment type="caution">
    <text evidence="3">The sequence shown here is derived from an EMBL/GenBank/DDBJ whole genome shotgun (WGS) entry which is preliminary data.</text>
</comment>
<dbReference type="STRING" id="391625.PPSIR1_08032"/>
<name>A6GG36_9BACT</name>
<keyword evidence="4" id="KW-1185">Reference proteome</keyword>